<dbReference type="SUPFAM" id="SSF56214">
    <property type="entry name" value="4'-phosphopantetheinyl transferase"/>
    <property type="match status" value="1"/>
</dbReference>
<protein>
    <recommendedName>
        <fullName evidence="3">4'-phosphopantetheinyl transferase domain-containing protein</fullName>
    </recommendedName>
</protein>
<gene>
    <name evidence="1" type="ORF">RNAN_2886</name>
</gene>
<dbReference type="GO" id="GO:0000287">
    <property type="term" value="F:magnesium ion binding"/>
    <property type="evidence" value="ECO:0007669"/>
    <property type="project" value="InterPro"/>
</dbReference>
<keyword evidence="2" id="KW-1185">Reference proteome</keyword>
<dbReference type="Gene3D" id="3.90.470.20">
    <property type="entry name" value="4'-phosphopantetheinyl transferase domain"/>
    <property type="match status" value="1"/>
</dbReference>
<comment type="caution">
    <text evidence="1">The sequence shown here is derived from an EMBL/GenBank/DDBJ whole genome shotgun (WGS) entry which is preliminary data.</text>
</comment>
<evidence type="ECO:0000313" key="2">
    <source>
        <dbReference type="Proteomes" id="UP000004374"/>
    </source>
</evidence>
<evidence type="ECO:0000313" key="1">
    <source>
        <dbReference type="EMBL" id="GAB59873.1"/>
    </source>
</evidence>
<evidence type="ECO:0008006" key="3">
    <source>
        <dbReference type="Google" id="ProtNLM"/>
    </source>
</evidence>
<accession>I1E0P5</accession>
<dbReference type="STRING" id="562729.RNAN_2886"/>
<proteinExistence type="predicted"/>
<name>I1E0P5_9GAMM</name>
<dbReference type="Proteomes" id="UP000004374">
    <property type="component" value="Unassembled WGS sequence"/>
</dbReference>
<dbReference type="EMBL" id="BAFK01000018">
    <property type="protein sequence ID" value="GAB59873.1"/>
    <property type="molecule type" value="Genomic_DNA"/>
</dbReference>
<dbReference type="AlphaFoldDB" id="I1E0P5"/>
<dbReference type="InterPro" id="IPR037143">
    <property type="entry name" value="4-PPantetheinyl_Trfase_dom_sf"/>
</dbReference>
<reference evidence="1 2" key="1">
    <citation type="journal article" date="2012" name="J. Bacteriol.">
        <title>Genome Sequence of the Protease-Producing Bacterium Rheinheimera nanhaiensis E407-8T, Isolated from Deep-Sea Sediment of the South China Sea.</title>
        <authorList>
            <person name="Zhang X.-Y."/>
            <person name="Zhang Y.-J."/>
            <person name="Qin Q.-L."/>
            <person name="Xie B.-B."/>
            <person name="Chen X.-L."/>
            <person name="Zhou B.-C."/>
            <person name="Zhang Y.-Z."/>
        </authorList>
    </citation>
    <scope>NUCLEOTIDE SEQUENCE [LARGE SCALE GENOMIC DNA]</scope>
    <source>
        <strain evidence="1 2">E407-8</strain>
    </source>
</reference>
<dbReference type="GO" id="GO:0008897">
    <property type="term" value="F:holo-[acyl-carrier-protein] synthase activity"/>
    <property type="evidence" value="ECO:0007669"/>
    <property type="project" value="InterPro"/>
</dbReference>
<sequence>MARKMLMQNNLLTIADIAIDLPSESAPRLLVQRKKMQLSISHSGTAIAVALSDQPIGLDIEQIKCRDIKALTEQLPAMAGVTTLQQFYQRWTGCEAYSKYSADSIWQTLQRPLPKQISLYYLPLSDYMLCLCYRKSDVAIQNIGELR</sequence>
<organism evidence="1 2">
    <name type="scientific">Rheinheimera nanhaiensis E407-8</name>
    <dbReference type="NCBI Taxonomy" id="562729"/>
    <lineage>
        <taxon>Bacteria</taxon>
        <taxon>Pseudomonadati</taxon>
        <taxon>Pseudomonadota</taxon>
        <taxon>Gammaproteobacteria</taxon>
        <taxon>Chromatiales</taxon>
        <taxon>Chromatiaceae</taxon>
        <taxon>Rheinheimera</taxon>
    </lineage>
</organism>